<evidence type="ECO:0000256" key="1">
    <source>
        <dbReference type="SAM" id="Phobius"/>
    </source>
</evidence>
<feature type="transmembrane region" description="Helical" evidence="1">
    <location>
        <begin position="84"/>
        <end position="105"/>
    </location>
</feature>
<dbReference type="OrthoDB" id="9780267at2"/>
<organism evidence="2 3">
    <name type="scientific">Tropicimonas isoalkanivorans</name>
    <dbReference type="NCBI Taxonomy" id="441112"/>
    <lineage>
        <taxon>Bacteria</taxon>
        <taxon>Pseudomonadati</taxon>
        <taxon>Pseudomonadota</taxon>
        <taxon>Alphaproteobacteria</taxon>
        <taxon>Rhodobacterales</taxon>
        <taxon>Roseobacteraceae</taxon>
        <taxon>Tropicimonas</taxon>
    </lineage>
</organism>
<keyword evidence="1" id="KW-0812">Transmembrane</keyword>
<dbReference type="AlphaFoldDB" id="A0A1I1DET1"/>
<reference evidence="2 3" key="1">
    <citation type="submission" date="2016-10" db="EMBL/GenBank/DDBJ databases">
        <authorList>
            <person name="de Groot N.N."/>
        </authorList>
    </citation>
    <scope>NUCLEOTIDE SEQUENCE [LARGE SCALE GENOMIC DNA]</scope>
    <source>
        <strain evidence="2 3">DSM 19548</strain>
    </source>
</reference>
<keyword evidence="3" id="KW-1185">Reference proteome</keyword>
<keyword evidence="1" id="KW-1133">Transmembrane helix</keyword>
<feature type="transmembrane region" description="Helical" evidence="1">
    <location>
        <begin position="30"/>
        <end position="53"/>
    </location>
</feature>
<gene>
    <name evidence="2" type="ORF">SAMN04488094_10154</name>
</gene>
<dbReference type="STRING" id="441112.SAMN04488094_10154"/>
<name>A0A1I1DET1_9RHOB</name>
<sequence>MPQSPYPDHGRDLPPAHPRRKPGLLANLRSSFLTGLVVIAPVGLTVWLIWTVVGWVDSFVLPFVPDPYKPETIIRDFFGEDTTINVRGVGVVFFLIFSVVVGWIAKGVIGRSLIDLAEGIVERMPIVRTIYGGVKQIAETVFAQTETNFDKACLIEYPRPGLWAIAFVSTSAKGEIHRRVPRDERIMSVFLPTTPNPTSGYLLFVPEADLIYLDMSIEDAAKLVISAGLVYPADRTATTPPRPDGIPLAVEAERQKDRLGA</sequence>
<dbReference type="PANTHER" id="PTHR31876">
    <property type="entry name" value="COV-LIKE PROTEIN 1"/>
    <property type="match status" value="1"/>
</dbReference>
<dbReference type="PANTHER" id="PTHR31876:SF26">
    <property type="entry name" value="PROTEIN LIKE COV 2"/>
    <property type="match status" value="1"/>
</dbReference>
<dbReference type="Proteomes" id="UP000198728">
    <property type="component" value="Unassembled WGS sequence"/>
</dbReference>
<keyword evidence="1" id="KW-0472">Membrane</keyword>
<dbReference type="Pfam" id="PF04367">
    <property type="entry name" value="DUF502"/>
    <property type="match status" value="1"/>
</dbReference>
<proteinExistence type="predicted"/>
<dbReference type="RefSeq" id="WP_093358335.1">
    <property type="nucleotide sequence ID" value="NZ_FOLG01000001.1"/>
</dbReference>
<evidence type="ECO:0000313" key="2">
    <source>
        <dbReference type="EMBL" id="SFB71043.1"/>
    </source>
</evidence>
<protein>
    <submittedName>
        <fullName evidence="2">Uncharacterized membrane protein</fullName>
    </submittedName>
</protein>
<accession>A0A1I1DET1</accession>
<dbReference type="InterPro" id="IPR007462">
    <property type="entry name" value="COV1-like"/>
</dbReference>
<evidence type="ECO:0000313" key="3">
    <source>
        <dbReference type="Proteomes" id="UP000198728"/>
    </source>
</evidence>
<dbReference type="EMBL" id="FOLG01000001">
    <property type="protein sequence ID" value="SFB71043.1"/>
    <property type="molecule type" value="Genomic_DNA"/>
</dbReference>